<dbReference type="InterPro" id="IPR020449">
    <property type="entry name" value="Tscrpt_reg_AraC-type_HTH"/>
</dbReference>
<reference evidence="5 6" key="1">
    <citation type="submission" date="2021-05" db="EMBL/GenBank/DDBJ databases">
        <title>A Polyphasic approach of four new species of the genus Ohtaekwangia: Ohtaekwangia histidinii sp. nov., Ohtaekwangia cretensis sp. nov., Ohtaekwangia indiensis sp. nov., Ohtaekwangia reichenbachii sp. nov. from diverse environment.</title>
        <authorList>
            <person name="Octaviana S."/>
        </authorList>
    </citation>
    <scope>NUCLEOTIDE SEQUENCE [LARGE SCALE GENOMIC DNA]</scope>
    <source>
        <strain evidence="5 6">PWU4</strain>
    </source>
</reference>
<evidence type="ECO:0000259" key="4">
    <source>
        <dbReference type="PROSITE" id="PS01124"/>
    </source>
</evidence>
<dbReference type="GO" id="GO:0043565">
    <property type="term" value="F:sequence-specific DNA binding"/>
    <property type="evidence" value="ECO:0007669"/>
    <property type="project" value="InterPro"/>
</dbReference>
<sequence length="323" mass="37151">MSSPALLQYQEILQQSYPLSGPEEAYGFKAWASDCESIGKYEERTLDLDTFSVREIRTTFERDCKIQVQHDALPGVVNVCMPIQGRVGTNFHEVGLLTELGAGAHHFIYIPETNYELVVHKNIRVAHFQVCTDYFSSLLCPSENWSDTLREKLLRKEMLYSGDGLRSPAIRQAIEAIINCPLSGTVRKLFLEAKVLELLALQLEHYQRGSNVQAVRINRRDKDVLEQLREHLLVTFHHDHSLQSLSTTFGINEFKLKKQFRELFGQTIFDFIFDLRMNHARHLLIDTGMFVNEVSREVGYRNPNHFSTAFRKKFGVCPGSLRS</sequence>
<evidence type="ECO:0000256" key="1">
    <source>
        <dbReference type="ARBA" id="ARBA00023015"/>
    </source>
</evidence>
<evidence type="ECO:0000313" key="6">
    <source>
        <dbReference type="Proteomes" id="UP001319200"/>
    </source>
</evidence>
<dbReference type="PROSITE" id="PS01124">
    <property type="entry name" value="HTH_ARAC_FAMILY_2"/>
    <property type="match status" value="1"/>
</dbReference>
<gene>
    <name evidence="5" type="ORF">KK083_26610</name>
</gene>
<dbReference type="InterPro" id="IPR009057">
    <property type="entry name" value="Homeodomain-like_sf"/>
</dbReference>
<keyword evidence="6" id="KW-1185">Reference proteome</keyword>
<dbReference type="PANTHER" id="PTHR47893:SF1">
    <property type="entry name" value="REGULATORY PROTEIN PCHR"/>
    <property type="match status" value="1"/>
</dbReference>
<dbReference type="GO" id="GO:0003700">
    <property type="term" value="F:DNA-binding transcription factor activity"/>
    <property type="evidence" value="ECO:0007669"/>
    <property type="project" value="InterPro"/>
</dbReference>
<accession>A0AAP2DQ76</accession>
<dbReference type="SUPFAM" id="SSF46689">
    <property type="entry name" value="Homeodomain-like"/>
    <property type="match status" value="1"/>
</dbReference>
<dbReference type="AlphaFoldDB" id="A0AAP2DQ76"/>
<dbReference type="Gene3D" id="1.10.10.60">
    <property type="entry name" value="Homeodomain-like"/>
    <property type="match status" value="1"/>
</dbReference>
<dbReference type="RefSeq" id="WP_254169164.1">
    <property type="nucleotide sequence ID" value="NZ_JAHESF010000041.1"/>
</dbReference>
<evidence type="ECO:0000256" key="2">
    <source>
        <dbReference type="ARBA" id="ARBA00023125"/>
    </source>
</evidence>
<dbReference type="EMBL" id="JAHESF010000041">
    <property type="protein sequence ID" value="MBT1700488.1"/>
    <property type="molecule type" value="Genomic_DNA"/>
</dbReference>
<evidence type="ECO:0000256" key="3">
    <source>
        <dbReference type="ARBA" id="ARBA00023163"/>
    </source>
</evidence>
<keyword evidence="1" id="KW-0805">Transcription regulation</keyword>
<dbReference type="PRINTS" id="PR00032">
    <property type="entry name" value="HTHARAC"/>
</dbReference>
<dbReference type="Proteomes" id="UP001319200">
    <property type="component" value="Unassembled WGS sequence"/>
</dbReference>
<evidence type="ECO:0000313" key="5">
    <source>
        <dbReference type="EMBL" id="MBT1700488.1"/>
    </source>
</evidence>
<name>A0AAP2DQ76_9BACT</name>
<proteinExistence type="predicted"/>
<dbReference type="InterPro" id="IPR053142">
    <property type="entry name" value="PchR_regulatory_protein"/>
</dbReference>
<feature type="domain" description="HTH araC/xylS-type" evidence="4">
    <location>
        <begin position="226"/>
        <end position="323"/>
    </location>
</feature>
<keyword evidence="2" id="KW-0238">DNA-binding</keyword>
<dbReference type="Pfam" id="PF12833">
    <property type="entry name" value="HTH_18"/>
    <property type="match status" value="1"/>
</dbReference>
<organism evidence="5 6">
    <name type="scientific">Chryseosolibacter histidini</name>
    <dbReference type="NCBI Taxonomy" id="2782349"/>
    <lineage>
        <taxon>Bacteria</taxon>
        <taxon>Pseudomonadati</taxon>
        <taxon>Bacteroidota</taxon>
        <taxon>Cytophagia</taxon>
        <taxon>Cytophagales</taxon>
        <taxon>Chryseotaleaceae</taxon>
        <taxon>Chryseosolibacter</taxon>
    </lineage>
</organism>
<dbReference type="PANTHER" id="PTHR47893">
    <property type="entry name" value="REGULATORY PROTEIN PCHR"/>
    <property type="match status" value="1"/>
</dbReference>
<comment type="caution">
    <text evidence="5">The sequence shown here is derived from an EMBL/GenBank/DDBJ whole genome shotgun (WGS) entry which is preliminary data.</text>
</comment>
<dbReference type="InterPro" id="IPR018060">
    <property type="entry name" value="HTH_AraC"/>
</dbReference>
<dbReference type="SMART" id="SM00342">
    <property type="entry name" value="HTH_ARAC"/>
    <property type="match status" value="1"/>
</dbReference>
<keyword evidence="3" id="KW-0804">Transcription</keyword>
<protein>
    <submittedName>
        <fullName evidence="5">AraC family transcriptional regulator</fullName>
    </submittedName>
</protein>